<proteinExistence type="predicted"/>
<accession>A0AAN7TR54</accession>
<comment type="caution">
    <text evidence="2">The sequence shown here is derived from an EMBL/GenBank/DDBJ whole genome shotgun (WGS) entry which is preliminary data.</text>
</comment>
<dbReference type="AlphaFoldDB" id="A0AAN7TR54"/>
<keyword evidence="1" id="KW-0812">Transmembrane</keyword>
<evidence type="ECO:0000313" key="3">
    <source>
        <dbReference type="Proteomes" id="UP001344447"/>
    </source>
</evidence>
<keyword evidence="3" id="KW-1185">Reference proteome</keyword>
<keyword evidence="1" id="KW-0472">Membrane</keyword>
<evidence type="ECO:0000256" key="1">
    <source>
        <dbReference type="SAM" id="Phobius"/>
    </source>
</evidence>
<evidence type="ECO:0000313" key="2">
    <source>
        <dbReference type="EMBL" id="KAK5577869.1"/>
    </source>
</evidence>
<feature type="transmembrane region" description="Helical" evidence="1">
    <location>
        <begin position="60"/>
        <end position="80"/>
    </location>
</feature>
<dbReference type="EMBL" id="JAVFKY010000004">
    <property type="protein sequence ID" value="KAK5577869.1"/>
    <property type="molecule type" value="Genomic_DNA"/>
</dbReference>
<organism evidence="2 3">
    <name type="scientific">Dictyostelium firmibasis</name>
    <dbReference type="NCBI Taxonomy" id="79012"/>
    <lineage>
        <taxon>Eukaryota</taxon>
        <taxon>Amoebozoa</taxon>
        <taxon>Evosea</taxon>
        <taxon>Eumycetozoa</taxon>
        <taxon>Dictyostelia</taxon>
        <taxon>Dictyosteliales</taxon>
        <taxon>Dictyosteliaceae</taxon>
        <taxon>Dictyostelium</taxon>
    </lineage>
</organism>
<name>A0AAN7TR54_9MYCE</name>
<gene>
    <name evidence="2" type="ORF">RB653_002817</name>
</gene>
<protein>
    <submittedName>
        <fullName evidence="2">Uncharacterized protein</fullName>
    </submittedName>
</protein>
<keyword evidence="1" id="KW-1133">Transmembrane helix</keyword>
<sequence>MLFKSLISFSNKNSQSLSSSVQSINLNTLESTTNCIAMKSSTAFFTRPNFFTKFGLVKKALELLFVISFLNSLKLLFVWIDIMDTLDSMFLFDKEINDSKK</sequence>
<reference evidence="2 3" key="1">
    <citation type="submission" date="2023-11" db="EMBL/GenBank/DDBJ databases">
        <title>Dfirmibasis_genome.</title>
        <authorList>
            <person name="Edelbroek B."/>
            <person name="Kjellin J."/>
            <person name="Jerlstrom-Hultqvist J."/>
            <person name="Soderbom F."/>
        </authorList>
    </citation>
    <scope>NUCLEOTIDE SEQUENCE [LARGE SCALE GENOMIC DNA]</scope>
    <source>
        <strain evidence="2 3">TNS-C-14</strain>
    </source>
</reference>
<dbReference type="Proteomes" id="UP001344447">
    <property type="component" value="Unassembled WGS sequence"/>
</dbReference>